<dbReference type="OrthoDB" id="10513202at2759"/>
<reference evidence="2" key="2">
    <citation type="journal article" date="2022" name="Microbiol. Resour. Announc.">
        <title>Whole-Genome Sequence of Entomortierella parvispora E1425, a Mucoromycotan Fungus Associated with Burkholderiaceae-Related Endosymbiotic Bacteria.</title>
        <authorList>
            <person name="Herlambang A."/>
            <person name="Guo Y."/>
            <person name="Takashima Y."/>
            <person name="Narisawa K."/>
            <person name="Ohta H."/>
            <person name="Nishizawa T."/>
        </authorList>
    </citation>
    <scope>NUCLEOTIDE SEQUENCE</scope>
    <source>
        <strain evidence="2">E1425</strain>
    </source>
</reference>
<organism evidence="2 3">
    <name type="scientific">Entomortierella parvispora</name>
    <dbReference type="NCBI Taxonomy" id="205924"/>
    <lineage>
        <taxon>Eukaryota</taxon>
        <taxon>Fungi</taxon>
        <taxon>Fungi incertae sedis</taxon>
        <taxon>Mucoromycota</taxon>
        <taxon>Mortierellomycotina</taxon>
        <taxon>Mortierellomycetes</taxon>
        <taxon>Mortierellales</taxon>
        <taxon>Mortierellaceae</taxon>
        <taxon>Entomortierella</taxon>
    </lineage>
</organism>
<dbReference type="Proteomes" id="UP000827284">
    <property type="component" value="Unassembled WGS sequence"/>
</dbReference>
<name>A0A9P3LZ48_9FUNG</name>
<gene>
    <name evidence="2" type="ORF">EMPS_08161</name>
</gene>
<dbReference type="AlphaFoldDB" id="A0A9P3LZ48"/>
<comment type="caution">
    <text evidence="2">The sequence shown here is derived from an EMBL/GenBank/DDBJ whole genome shotgun (WGS) entry which is preliminary data.</text>
</comment>
<accession>A0A9P3LZ48</accession>
<keyword evidence="1" id="KW-1133">Transmembrane helix</keyword>
<feature type="transmembrane region" description="Helical" evidence="1">
    <location>
        <begin position="24"/>
        <end position="48"/>
    </location>
</feature>
<evidence type="ECO:0000313" key="3">
    <source>
        <dbReference type="Proteomes" id="UP000827284"/>
    </source>
</evidence>
<proteinExistence type="predicted"/>
<evidence type="ECO:0000313" key="2">
    <source>
        <dbReference type="EMBL" id="GJJ75803.1"/>
    </source>
</evidence>
<keyword evidence="3" id="KW-1185">Reference proteome</keyword>
<keyword evidence="1" id="KW-0472">Membrane</keyword>
<sequence>MAINDCRPNAVAGLFHRYQKCSMLLYFQLATWLPPIALLLFSPAVIYFSRTCNGISRTPKHLRPGPGLCSLSNESIPVLIFRGDFFKTVKPRWWTFEGYLDHGYLGIDDFVHDLRVIGTCTPRGPDHALMKKHRFRLLQYLRTDGGELLLRPIESNHIMKKETKSAI</sequence>
<evidence type="ECO:0000256" key="1">
    <source>
        <dbReference type="SAM" id="Phobius"/>
    </source>
</evidence>
<dbReference type="EMBL" id="BQFW01000011">
    <property type="protein sequence ID" value="GJJ75803.1"/>
    <property type="molecule type" value="Genomic_DNA"/>
</dbReference>
<protein>
    <submittedName>
        <fullName evidence="2">Uncharacterized protein</fullName>
    </submittedName>
</protein>
<keyword evidence="1" id="KW-0812">Transmembrane</keyword>
<reference evidence="2" key="1">
    <citation type="submission" date="2021-11" db="EMBL/GenBank/DDBJ databases">
        <authorList>
            <person name="Herlambang A."/>
            <person name="Guo Y."/>
            <person name="Takashima Y."/>
            <person name="Nishizawa T."/>
        </authorList>
    </citation>
    <scope>NUCLEOTIDE SEQUENCE</scope>
    <source>
        <strain evidence="2">E1425</strain>
    </source>
</reference>